<dbReference type="Proteomes" id="UP000005387">
    <property type="component" value="Unassembled WGS sequence"/>
</dbReference>
<protein>
    <submittedName>
        <fullName evidence="5">NUDIX hydrolase</fullName>
    </submittedName>
</protein>
<dbReference type="EMBL" id="AEDD01000006">
    <property type="protein sequence ID" value="EFM10667.1"/>
    <property type="molecule type" value="Genomic_DNA"/>
</dbReference>
<evidence type="ECO:0000259" key="4">
    <source>
        <dbReference type="PROSITE" id="PS51462"/>
    </source>
</evidence>
<evidence type="ECO:0000313" key="6">
    <source>
        <dbReference type="Proteomes" id="UP000005387"/>
    </source>
</evidence>
<dbReference type="eggNOG" id="COG1051">
    <property type="taxonomic scope" value="Bacteria"/>
</dbReference>
<name>E0IA90_9BACL</name>
<gene>
    <name evidence="5" type="ORF">PaecuDRAFT_2579</name>
</gene>
<feature type="domain" description="Nudix hydrolase" evidence="4">
    <location>
        <begin position="32"/>
        <end position="163"/>
    </location>
</feature>
<comment type="similarity">
    <text evidence="3">Belongs to the Nudix hydrolase family.</text>
</comment>
<dbReference type="GO" id="GO:0016787">
    <property type="term" value="F:hydrolase activity"/>
    <property type="evidence" value="ECO:0007669"/>
    <property type="project" value="UniProtKB-KW"/>
</dbReference>
<dbReference type="Pfam" id="PF00293">
    <property type="entry name" value="NUDIX"/>
    <property type="match status" value="1"/>
</dbReference>
<accession>E0IA90</accession>
<dbReference type="PANTHER" id="PTHR43046">
    <property type="entry name" value="GDP-MANNOSE MANNOSYL HYDROLASE"/>
    <property type="match status" value="1"/>
</dbReference>
<evidence type="ECO:0000256" key="3">
    <source>
        <dbReference type="RuleBase" id="RU003476"/>
    </source>
</evidence>
<dbReference type="PROSITE" id="PS51462">
    <property type="entry name" value="NUDIX"/>
    <property type="match status" value="1"/>
</dbReference>
<sequence>MLLVYQFPIQVLYDTILSLIIGMGADSEMSNLLQVRVTGILVESGCILLVKQNVTSDRKWSLPGGRVEQGETLEEAIVREIAEETGFITTVSKLLYLCDKPDASPSLLHITFLLQRIGGNLRLPSNEFDHNPISDVAMVPVHELVAHGFTEKFMDIVRNGFPESGSYQGMKSNIGL</sequence>
<dbReference type="InterPro" id="IPR020084">
    <property type="entry name" value="NUDIX_hydrolase_CS"/>
</dbReference>
<dbReference type="AlphaFoldDB" id="E0IA90"/>
<dbReference type="InterPro" id="IPR020476">
    <property type="entry name" value="Nudix_hydrolase"/>
</dbReference>
<dbReference type="PRINTS" id="PR00502">
    <property type="entry name" value="NUDIXFAMILY"/>
</dbReference>
<dbReference type="InterPro" id="IPR015797">
    <property type="entry name" value="NUDIX_hydrolase-like_dom_sf"/>
</dbReference>
<evidence type="ECO:0000313" key="5">
    <source>
        <dbReference type="EMBL" id="EFM10667.1"/>
    </source>
</evidence>
<dbReference type="Gene3D" id="3.90.79.10">
    <property type="entry name" value="Nucleoside Triphosphate Pyrophosphohydrolase"/>
    <property type="match status" value="1"/>
</dbReference>
<evidence type="ECO:0000256" key="2">
    <source>
        <dbReference type="ARBA" id="ARBA00022801"/>
    </source>
</evidence>
<dbReference type="PANTHER" id="PTHR43046:SF2">
    <property type="entry name" value="8-OXO-DGTP DIPHOSPHATASE-RELATED"/>
    <property type="match status" value="1"/>
</dbReference>
<dbReference type="InterPro" id="IPR000086">
    <property type="entry name" value="NUDIX_hydrolase_dom"/>
</dbReference>
<comment type="cofactor">
    <cofactor evidence="1">
        <name>Mg(2+)</name>
        <dbReference type="ChEBI" id="CHEBI:18420"/>
    </cofactor>
</comment>
<dbReference type="PROSITE" id="PS00893">
    <property type="entry name" value="NUDIX_BOX"/>
    <property type="match status" value="1"/>
</dbReference>
<keyword evidence="6" id="KW-1185">Reference proteome</keyword>
<evidence type="ECO:0000256" key="1">
    <source>
        <dbReference type="ARBA" id="ARBA00001946"/>
    </source>
</evidence>
<dbReference type="SUPFAM" id="SSF55811">
    <property type="entry name" value="Nudix"/>
    <property type="match status" value="1"/>
</dbReference>
<organism evidence="5 6">
    <name type="scientific">Paenibacillus curdlanolyticus YK9</name>
    <dbReference type="NCBI Taxonomy" id="717606"/>
    <lineage>
        <taxon>Bacteria</taxon>
        <taxon>Bacillati</taxon>
        <taxon>Bacillota</taxon>
        <taxon>Bacilli</taxon>
        <taxon>Bacillales</taxon>
        <taxon>Paenibacillaceae</taxon>
        <taxon>Paenibacillus</taxon>
    </lineage>
</organism>
<reference evidence="5 6" key="1">
    <citation type="submission" date="2010-07" db="EMBL/GenBank/DDBJ databases">
        <title>The draft genome of Paenibacillus curdlanolyticus YK9.</title>
        <authorList>
            <consortium name="US DOE Joint Genome Institute (JGI-PGF)"/>
            <person name="Lucas S."/>
            <person name="Copeland A."/>
            <person name="Lapidus A."/>
            <person name="Cheng J.-F."/>
            <person name="Bruce D."/>
            <person name="Goodwin L."/>
            <person name="Pitluck S."/>
            <person name="Land M.L."/>
            <person name="Hauser L."/>
            <person name="Chang Y.-J."/>
            <person name="Jeffries C."/>
            <person name="Anderson I.J."/>
            <person name="Johnson E."/>
            <person name="Loganathan U."/>
            <person name="Mulhopadhyay B."/>
            <person name="Kyrpides N."/>
            <person name="Woyke T.J."/>
        </authorList>
    </citation>
    <scope>NUCLEOTIDE SEQUENCE [LARGE SCALE GENOMIC DNA]</scope>
    <source>
        <strain evidence="5 6">YK9</strain>
    </source>
</reference>
<keyword evidence="2 3" id="KW-0378">Hydrolase</keyword>
<proteinExistence type="inferred from homology"/>
<dbReference type="STRING" id="717606.PaecuDRAFT_2579"/>